<keyword evidence="1" id="KW-0689">Ribosomal protein</keyword>
<dbReference type="AlphaFoldDB" id="A0A7W8DTQ6"/>
<evidence type="ECO:0000313" key="1">
    <source>
        <dbReference type="EMBL" id="MBB5041958.1"/>
    </source>
</evidence>
<evidence type="ECO:0000313" key="2">
    <source>
        <dbReference type="Proteomes" id="UP000535406"/>
    </source>
</evidence>
<name>A0A7W8DTQ6_9HYPH</name>
<gene>
    <name evidence="1" type="ORF">HNQ66_001341</name>
</gene>
<reference evidence="1 2" key="1">
    <citation type="submission" date="2020-08" db="EMBL/GenBank/DDBJ databases">
        <title>Genomic Encyclopedia of Type Strains, Phase IV (KMG-IV): sequencing the most valuable type-strain genomes for metagenomic binning, comparative biology and taxonomic classification.</title>
        <authorList>
            <person name="Goeker M."/>
        </authorList>
    </citation>
    <scope>NUCLEOTIDE SEQUENCE [LARGE SCALE GENOMIC DNA]</scope>
    <source>
        <strain evidence="1 2">DSM 21319</strain>
    </source>
</reference>
<dbReference type="GO" id="GO:0005840">
    <property type="term" value="C:ribosome"/>
    <property type="evidence" value="ECO:0007669"/>
    <property type="project" value="UniProtKB-KW"/>
</dbReference>
<dbReference type="EMBL" id="JACHIK010000003">
    <property type="protein sequence ID" value="MBB5041958.1"/>
    <property type="molecule type" value="Genomic_DNA"/>
</dbReference>
<protein>
    <submittedName>
        <fullName evidence="1">Ribosomal protein S15P/S13E</fullName>
    </submittedName>
</protein>
<comment type="caution">
    <text evidence="1">The sequence shown here is derived from an EMBL/GenBank/DDBJ whole genome shotgun (WGS) entry which is preliminary data.</text>
</comment>
<organism evidence="1 2">
    <name type="scientific">Shinella fusca</name>
    <dbReference type="NCBI Taxonomy" id="544480"/>
    <lineage>
        <taxon>Bacteria</taxon>
        <taxon>Pseudomonadati</taxon>
        <taxon>Pseudomonadota</taxon>
        <taxon>Alphaproteobacteria</taxon>
        <taxon>Hyphomicrobiales</taxon>
        <taxon>Rhizobiaceae</taxon>
        <taxon>Shinella</taxon>
    </lineage>
</organism>
<dbReference type="RefSeq" id="WP_184142101.1">
    <property type="nucleotide sequence ID" value="NZ_JACHIK010000003.1"/>
</dbReference>
<sequence length="64" mass="7675">MTHHIDNRQFSTRKITRHVLDVAEHCRKNGLDKAQERKLLLLFGRFASRHELQMNIRRLPTALR</sequence>
<proteinExistence type="predicted"/>
<keyword evidence="2" id="KW-1185">Reference proteome</keyword>
<accession>A0A7W8DTQ6</accession>
<keyword evidence="1" id="KW-0687">Ribonucleoprotein</keyword>
<dbReference type="Proteomes" id="UP000535406">
    <property type="component" value="Unassembled WGS sequence"/>
</dbReference>